<dbReference type="eggNOG" id="COG1802">
    <property type="taxonomic scope" value="Bacteria"/>
</dbReference>
<feature type="domain" description="HTH gntR-type" evidence="4">
    <location>
        <begin position="7"/>
        <end position="74"/>
    </location>
</feature>
<dbReference type="InterPro" id="IPR000524">
    <property type="entry name" value="Tscrpt_reg_HTH_GntR"/>
</dbReference>
<evidence type="ECO:0000313" key="5">
    <source>
        <dbReference type="EMBL" id="ABG03211.1"/>
    </source>
</evidence>
<protein>
    <submittedName>
        <fullName evidence="5">Transcriptional regulator, GntR family</fullName>
    </submittedName>
</protein>
<gene>
    <name evidence="5" type="ordered locus">Rxyl_0233</name>
</gene>
<dbReference type="PhylomeDB" id="Q1AZG7"/>
<dbReference type="Proteomes" id="UP000006637">
    <property type="component" value="Chromosome"/>
</dbReference>
<reference evidence="5 6" key="1">
    <citation type="submission" date="2006-06" db="EMBL/GenBank/DDBJ databases">
        <title>Complete sequence of Rubrobacter xylanophilus DSM 9941.</title>
        <authorList>
            <consortium name="US DOE Joint Genome Institute"/>
            <person name="Copeland A."/>
            <person name="Lucas S."/>
            <person name="Lapidus A."/>
            <person name="Barry K."/>
            <person name="Detter J.C."/>
            <person name="Glavina del Rio T."/>
            <person name="Hammon N."/>
            <person name="Israni S."/>
            <person name="Dalin E."/>
            <person name="Tice H."/>
            <person name="Pitluck S."/>
            <person name="Munk A.C."/>
            <person name="Brettin T."/>
            <person name="Bruce D."/>
            <person name="Han C."/>
            <person name="Tapia R."/>
            <person name="Gilna P."/>
            <person name="Schmutz J."/>
            <person name="Larimer F."/>
            <person name="Land M."/>
            <person name="Hauser L."/>
            <person name="Kyrpides N."/>
            <person name="Lykidis A."/>
            <person name="da Costa M.S."/>
            <person name="Rainey F.A."/>
            <person name="Empadinhas N."/>
            <person name="Jolivet E."/>
            <person name="Battista J.R."/>
            <person name="Richardson P."/>
        </authorList>
    </citation>
    <scope>NUCLEOTIDE SEQUENCE [LARGE SCALE GENOMIC DNA]</scope>
    <source>
        <strain evidence="6">DSM 9941 / NBRC 16129 / PRD-1</strain>
    </source>
</reference>
<accession>Q1AZG7</accession>
<keyword evidence="1" id="KW-0805">Transcription regulation</keyword>
<dbReference type="Gene3D" id="1.20.120.530">
    <property type="entry name" value="GntR ligand-binding domain-like"/>
    <property type="match status" value="1"/>
</dbReference>
<evidence type="ECO:0000313" key="6">
    <source>
        <dbReference type="Proteomes" id="UP000006637"/>
    </source>
</evidence>
<keyword evidence="2" id="KW-0238">DNA-binding</keyword>
<dbReference type="SMART" id="SM00345">
    <property type="entry name" value="HTH_GNTR"/>
    <property type="match status" value="1"/>
</dbReference>
<keyword evidence="3" id="KW-0804">Transcription</keyword>
<dbReference type="HOGENOM" id="CLU_017584_5_1_11"/>
<keyword evidence="6" id="KW-1185">Reference proteome</keyword>
<dbReference type="PANTHER" id="PTHR43537:SF52">
    <property type="entry name" value="FATTY ACID METABOLISM REGULATOR PROTEIN"/>
    <property type="match status" value="1"/>
</dbReference>
<dbReference type="EMBL" id="CP000386">
    <property type="protein sequence ID" value="ABG03211.1"/>
    <property type="molecule type" value="Genomic_DNA"/>
</dbReference>
<proteinExistence type="predicted"/>
<evidence type="ECO:0000256" key="2">
    <source>
        <dbReference type="ARBA" id="ARBA00023125"/>
    </source>
</evidence>
<dbReference type="SMART" id="SM00895">
    <property type="entry name" value="FCD"/>
    <property type="match status" value="1"/>
</dbReference>
<dbReference type="CDD" id="cd07377">
    <property type="entry name" value="WHTH_GntR"/>
    <property type="match status" value="1"/>
</dbReference>
<dbReference type="PRINTS" id="PR00035">
    <property type="entry name" value="HTHGNTR"/>
</dbReference>
<dbReference type="PROSITE" id="PS50949">
    <property type="entry name" value="HTH_GNTR"/>
    <property type="match status" value="1"/>
</dbReference>
<evidence type="ECO:0000256" key="1">
    <source>
        <dbReference type="ARBA" id="ARBA00023015"/>
    </source>
</evidence>
<dbReference type="Gene3D" id="1.10.10.10">
    <property type="entry name" value="Winged helix-like DNA-binding domain superfamily/Winged helix DNA-binding domain"/>
    <property type="match status" value="1"/>
</dbReference>
<dbReference type="Pfam" id="PF07729">
    <property type="entry name" value="FCD"/>
    <property type="match status" value="1"/>
</dbReference>
<dbReference type="STRING" id="266117.Rxyl_0233"/>
<organism evidence="5 6">
    <name type="scientific">Rubrobacter xylanophilus (strain DSM 9941 / JCM 11954 / NBRC 16129 / PRD-1)</name>
    <dbReference type="NCBI Taxonomy" id="266117"/>
    <lineage>
        <taxon>Bacteria</taxon>
        <taxon>Bacillati</taxon>
        <taxon>Actinomycetota</taxon>
        <taxon>Rubrobacteria</taxon>
        <taxon>Rubrobacterales</taxon>
        <taxon>Rubrobacteraceae</taxon>
        <taxon>Rubrobacter</taxon>
    </lineage>
</organism>
<name>Q1AZG7_RUBXD</name>
<dbReference type="Pfam" id="PF00392">
    <property type="entry name" value="GntR"/>
    <property type="match status" value="1"/>
</dbReference>
<dbReference type="GO" id="GO:0003700">
    <property type="term" value="F:DNA-binding transcription factor activity"/>
    <property type="evidence" value="ECO:0007669"/>
    <property type="project" value="InterPro"/>
</dbReference>
<dbReference type="InterPro" id="IPR036388">
    <property type="entry name" value="WH-like_DNA-bd_sf"/>
</dbReference>
<dbReference type="SUPFAM" id="SSF46785">
    <property type="entry name" value="Winged helix' DNA-binding domain"/>
    <property type="match status" value="1"/>
</dbReference>
<sequence>MEDLSRPSFAQKIARVLADEIVERRLPPGRKLREQALAERFGTSRAPIREALYLLGQEGLVERTPRRGAVVKRYSPREVEEVYRIRLTLEEMALRRACDGLGMVRRAVAALEPILEDMEASRKDARRYHELNVLFHRTLVEVSGSPVLPPVYTQIEGPLRMFLRLSVMSREDVEKSIGDHRRILEAIAGGDAERAARILGAHELDGMNRALEAMREEDR</sequence>
<evidence type="ECO:0000256" key="3">
    <source>
        <dbReference type="ARBA" id="ARBA00023163"/>
    </source>
</evidence>
<dbReference type="SUPFAM" id="SSF48008">
    <property type="entry name" value="GntR ligand-binding domain-like"/>
    <property type="match status" value="1"/>
</dbReference>
<dbReference type="AlphaFoldDB" id="Q1AZG7"/>
<dbReference type="KEGG" id="rxy:Rxyl_0233"/>
<dbReference type="InterPro" id="IPR008920">
    <property type="entry name" value="TF_FadR/GntR_C"/>
</dbReference>
<dbReference type="GO" id="GO:0003677">
    <property type="term" value="F:DNA binding"/>
    <property type="evidence" value="ECO:0007669"/>
    <property type="project" value="UniProtKB-KW"/>
</dbReference>
<dbReference type="PANTHER" id="PTHR43537">
    <property type="entry name" value="TRANSCRIPTIONAL REGULATOR, GNTR FAMILY"/>
    <property type="match status" value="1"/>
</dbReference>
<evidence type="ECO:0000259" key="4">
    <source>
        <dbReference type="PROSITE" id="PS50949"/>
    </source>
</evidence>
<dbReference type="RefSeq" id="WP_011563229.1">
    <property type="nucleotide sequence ID" value="NC_008148.1"/>
</dbReference>
<dbReference type="InterPro" id="IPR011711">
    <property type="entry name" value="GntR_C"/>
</dbReference>
<dbReference type="InterPro" id="IPR036390">
    <property type="entry name" value="WH_DNA-bd_sf"/>
</dbReference>